<name>A0A194S4W3_RHOGW</name>
<gene>
    <name evidence="2" type="ORF">RHOBADRAFT_52806</name>
</gene>
<dbReference type="GeneID" id="28976960"/>
<organism evidence="2 3">
    <name type="scientific">Rhodotorula graminis (strain WP1)</name>
    <dbReference type="NCBI Taxonomy" id="578459"/>
    <lineage>
        <taxon>Eukaryota</taxon>
        <taxon>Fungi</taxon>
        <taxon>Dikarya</taxon>
        <taxon>Basidiomycota</taxon>
        <taxon>Pucciniomycotina</taxon>
        <taxon>Microbotryomycetes</taxon>
        <taxon>Sporidiobolales</taxon>
        <taxon>Sporidiobolaceae</taxon>
        <taxon>Rhodotorula</taxon>
    </lineage>
</organism>
<dbReference type="AlphaFoldDB" id="A0A194S4W3"/>
<feature type="compositionally biased region" description="Polar residues" evidence="1">
    <location>
        <begin position="1"/>
        <end position="10"/>
    </location>
</feature>
<dbReference type="STRING" id="578459.A0A194S4W3"/>
<dbReference type="PANTHER" id="PTHR47369:SF2">
    <property type="entry name" value="BTB_POZ DOMAIN-CONTAINING PROTEIN 2"/>
    <property type="match status" value="1"/>
</dbReference>
<dbReference type="InterPro" id="IPR011333">
    <property type="entry name" value="SKP1/BTB/POZ_sf"/>
</dbReference>
<proteinExistence type="predicted"/>
<sequence length="379" mass="38995">MASTSYNGSGVDSPIASTSAATRPAPPPAAFEHADLYADLGSHLLDAWVKPHESFADCILRVAYADGSEGVFTLHGLLVSRSPLLHSLLSAAFLSSGPAVRPVVLPLALPDPAITPHALSLVLASLYSPAVLRHLDESTAPAVLATAHFLALDKLAERALALCEEVVKRATTADEVKRWVEYVDREAAAAAQGGGPGGSSLSGRSSPLVPNGAVGVNGALPLPGSVAGWGSTGAGAGAGPHEARLRTLLMDRIVCLPDELGAFEPHTAAAAQQELIPVLARLPFAMVKQAIEDSRFNVPTDLDRFNFAKKVVAARKQLAVAAAQQQQQQQGGGGAGGAVDFEETVVLQFGASSGPGGGCAVNVLRKARKPQLWKASSAA</sequence>
<dbReference type="OMA" id="SFADCIL"/>
<reference evidence="2 3" key="1">
    <citation type="journal article" date="2015" name="Front. Microbiol.">
        <title>Genome sequence of the plant growth promoting endophytic yeast Rhodotorula graminis WP1.</title>
        <authorList>
            <person name="Firrincieli A."/>
            <person name="Otillar R."/>
            <person name="Salamov A."/>
            <person name="Schmutz J."/>
            <person name="Khan Z."/>
            <person name="Redman R.S."/>
            <person name="Fleck N.D."/>
            <person name="Lindquist E."/>
            <person name="Grigoriev I.V."/>
            <person name="Doty S.L."/>
        </authorList>
    </citation>
    <scope>NUCLEOTIDE SEQUENCE [LARGE SCALE GENOMIC DNA]</scope>
    <source>
        <strain evidence="2 3">WP1</strain>
    </source>
</reference>
<feature type="region of interest" description="Disordered" evidence="1">
    <location>
        <begin position="1"/>
        <end position="27"/>
    </location>
</feature>
<protein>
    <submittedName>
        <fullName evidence="2">Uncharacterized protein</fullName>
    </submittedName>
</protein>
<evidence type="ECO:0000313" key="2">
    <source>
        <dbReference type="EMBL" id="KPV75778.1"/>
    </source>
</evidence>
<dbReference type="RefSeq" id="XP_018271827.1">
    <property type="nucleotide sequence ID" value="XM_018416512.1"/>
</dbReference>
<evidence type="ECO:0000256" key="1">
    <source>
        <dbReference type="SAM" id="MobiDB-lite"/>
    </source>
</evidence>
<feature type="compositionally biased region" description="Low complexity" evidence="1">
    <location>
        <begin position="13"/>
        <end position="23"/>
    </location>
</feature>
<keyword evidence="3" id="KW-1185">Reference proteome</keyword>
<dbReference type="PANTHER" id="PTHR47369">
    <property type="entry name" value="BTB/POZ DOMAIN-CONTAINING PROTEIN"/>
    <property type="match status" value="1"/>
</dbReference>
<dbReference type="Proteomes" id="UP000053890">
    <property type="component" value="Unassembled WGS sequence"/>
</dbReference>
<dbReference type="OrthoDB" id="6359943at2759"/>
<dbReference type="Gene3D" id="3.30.710.10">
    <property type="entry name" value="Potassium Channel Kv1.1, Chain A"/>
    <property type="match status" value="1"/>
</dbReference>
<dbReference type="SUPFAM" id="SSF54695">
    <property type="entry name" value="POZ domain"/>
    <property type="match status" value="1"/>
</dbReference>
<accession>A0A194S4W3</accession>
<evidence type="ECO:0000313" key="3">
    <source>
        <dbReference type="Proteomes" id="UP000053890"/>
    </source>
</evidence>
<dbReference type="EMBL" id="KQ474077">
    <property type="protein sequence ID" value="KPV75778.1"/>
    <property type="molecule type" value="Genomic_DNA"/>
</dbReference>